<keyword evidence="3" id="KW-1185">Reference proteome</keyword>
<proteinExistence type="predicted"/>
<feature type="region of interest" description="Disordered" evidence="1">
    <location>
        <begin position="1"/>
        <end position="26"/>
    </location>
</feature>
<reference evidence="2" key="1">
    <citation type="submission" date="2020-03" db="EMBL/GenBank/DDBJ databases">
        <authorList>
            <person name="He L."/>
        </authorList>
    </citation>
    <scope>NUCLEOTIDE SEQUENCE</scope>
    <source>
        <strain evidence="2">CkLH20</strain>
    </source>
</reference>
<feature type="region of interest" description="Disordered" evidence="1">
    <location>
        <begin position="106"/>
        <end position="231"/>
    </location>
</feature>
<sequence length="231" mass="27294">MSTDKQQDPKKWGFKIDHHPQPHHTPRVVARHICAPESCYHDDKVLPPRPRSRERVVYARRRPRTRGPHHDMPILRGGDECTTHPKRGRRRTLLFDEYEAYPRGGHEYFGTATTPREETPPARMVRERRSFTPTRIVRESGSRRRSRRRRRGGDGDDDGRDDEMVVMHGALVEDGDRRGGGYGGRRRERSWERRSDPDDRIGEIDDRTEHSYVMGERREDPGRRMVRFQRS</sequence>
<evidence type="ECO:0000256" key="1">
    <source>
        <dbReference type="SAM" id="MobiDB-lite"/>
    </source>
</evidence>
<dbReference type="GeneID" id="62158785"/>
<dbReference type="RefSeq" id="XP_038748910.1">
    <property type="nucleotide sequence ID" value="XM_038885711.1"/>
</dbReference>
<accession>A0A9P6LKI8</accession>
<dbReference type="Proteomes" id="UP000781932">
    <property type="component" value="Unassembled WGS sequence"/>
</dbReference>
<evidence type="ECO:0000313" key="2">
    <source>
        <dbReference type="EMBL" id="KAF9879449.1"/>
    </source>
</evidence>
<feature type="compositionally biased region" description="Basic and acidic residues" evidence="1">
    <location>
        <begin position="68"/>
        <end position="83"/>
    </location>
</feature>
<dbReference type="OrthoDB" id="4851271at2759"/>
<reference evidence="2" key="2">
    <citation type="submission" date="2020-11" db="EMBL/GenBank/DDBJ databases">
        <title>Whole genome sequencing of Colletotrichum sp.</title>
        <authorList>
            <person name="Li H."/>
        </authorList>
    </citation>
    <scope>NUCLEOTIDE SEQUENCE</scope>
    <source>
        <strain evidence="2">CkLH20</strain>
    </source>
</reference>
<name>A0A9P6LKI8_9PEZI</name>
<gene>
    <name evidence="2" type="ORF">CkaCkLH20_02992</name>
</gene>
<feature type="region of interest" description="Disordered" evidence="1">
    <location>
        <begin position="64"/>
        <end position="88"/>
    </location>
</feature>
<comment type="caution">
    <text evidence="2">The sequence shown here is derived from an EMBL/GenBank/DDBJ whole genome shotgun (WGS) entry which is preliminary data.</text>
</comment>
<dbReference type="AlphaFoldDB" id="A0A9P6LKI8"/>
<dbReference type="EMBL" id="JAATWM020000007">
    <property type="protein sequence ID" value="KAF9879449.1"/>
    <property type="molecule type" value="Genomic_DNA"/>
</dbReference>
<feature type="compositionally biased region" description="Basic and acidic residues" evidence="1">
    <location>
        <begin position="115"/>
        <end position="142"/>
    </location>
</feature>
<organism evidence="2 3">
    <name type="scientific">Colletotrichum karsti</name>
    <dbReference type="NCBI Taxonomy" id="1095194"/>
    <lineage>
        <taxon>Eukaryota</taxon>
        <taxon>Fungi</taxon>
        <taxon>Dikarya</taxon>
        <taxon>Ascomycota</taxon>
        <taxon>Pezizomycotina</taxon>
        <taxon>Sordariomycetes</taxon>
        <taxon>Hypocreomycetidae</taxon>
        <taxon>Glomerellales</taxon>
        <taxon>Glomerellaceae</taxon>
        <taxon>Colletotrichum</taxon>
        <taxon>Colletotrichum boninense species complex</taxon>
    </lineage>
</organism>
<protein>
    <submittedName>
        <fullName evidence="2">Uncharacterized protein</fullName>
    </submittedName>
</protein>
<feature type="compositionally biased region" description="Basic and acidic residues" evidence="1">
    <location>
        <begin position="189"/>
        <end position="223"/>
    </location>
</feature>
<evidence type="ECO:0000313" key="3">
    <source>
        <dbReference type="Proteomes" id="UP000781932"/>
    </source>
</evidence>
<feature type="compositionally biased region" description="Basic and acidic residues" evidence="1">
    <location>
        <begin position="1"/>
        <end position="20"/>
    </location>
</feature>